<feature type="domain" description="EamA" evidence="4">
    <location>
        <begin position="5"/>
        <end position="139"/>
    </location>
</feature>
<reference evidence="5 6" key="1">
    <citation type="submission" date="2017-06" db="EMBL/GenBank/DDBJ databases">
        <title>Complete genome sequence of Paenibacillus donghaensis KCTC 13049T isolated from East Sea sediment, South Korea.</title>
        <authorList>
            <person name="Jung B.K."/>
            <person name="Hong S.-J."/>
            <person name="Shin J.-H."/>
        </authorList>
    </citation>
    <scope>NUCLEOTIDE SEQUENCE [LARGE SCALE GENOMIC DNA]</scope>
    <source>
        <strain evidence="5 6">KCTC 13049</strain>
    </source>
</reference>
<dbReference type="OrthoDB" id="9799821at2"/>
<dbReference type="Gene3D" id="1.10.3730.20">
    <property type="match status" value="2"/>
</dbReference>
<dbReference type="KEGG" id="pdh:B9T62_12350"/>
<feature type="transmembrane region" description="Helical" evidence="3">
    <location>
        <begin position="98"/>
        <end position="117"/>
    </location>
</feature>
<feature type="domain" description="EamA" evidence="4">
    <location>
        <begin position="155"/>
        <end position="296"/>
    </location>
</feature>
<comment type="subcellular location">
    <subcellularLocation>
        <location evidence="1">Endomembrane system</location>
        <topology evidence="1">Multi-pass membrane protein</topology>
    </subcellularLocation>
</comment>
<evidence type="ECO:0000313" key="6">
    <source>
        <dbReference type="Proteomes" id="UP000249890"/>
    </source>
</evidence>
<feature type="transmembrane region" description="Helical" evidence="3">
    <location>
        <begin position="71"/>
        <end position="92"/>
    </location>
</feature>
<dbReference type="AlphaFoldDB" id="A0A2Z2KN41"/>
<organism evidence="5 6">
    <name type="scientific">Paenibacillus donghaensis</name>
    <dbReference type="NCBI Taxonomy" id="414771"/>
    <lineage>
        <taxon>Bacteria</taxon>
        <taxon>Bacillati</taxon>
        <taxon>Bacillota</taxon>
        <taxon>Bacilli</taxon>
        <taxon>Bacillales</taxon>
        <taxon>Paenibacillaceae</taxon>
        <taxon>Paenibacillus</taxon>
    </lineage>
</organism>
<feature type="transmembrane region" description="Helical" evidence="3">
    <location>
        <begin position="186"/>
        <end position="207"/>
    </location>
</feature>
<feature type="transmembrane region" description="Helical" evidence="3">
    <location>
        <begin position="279"/>
        <end position="299"/>
    </location>
</feature>
<evidence type="ECO:0000256" key="3">
    <source>
        <dbReference type="SAM" id="Phobius"/>
    </source>
</evidence>
<protein>
    <submittedName>
        <fullName evidence="5">EamA family transporter</fullName>
    </submittedName>
</protein>
<dbReference type="SUPFAM" id="SSF103481">
    <property type="entry name" value="Multidrug resistance efflux transporter EmrE"/>
    <property type="match status" value="2"/>
</dbReference>
<dbReference type="PANTHER" id="PTHR22911:SF79">
    <property type="entry name" value="MOBA-LIKE NTP TRANSFERASE DOMAIN-CONTAINING PROTEIN"/>
    <property type="match status" value="1"/>
</dbReference>
<evidence type="ECO:0000313" key="5">
    <source>
        <dbReference type="EMBL" id="ASA21501.1"/>
    </source>
</evidence>
<keyword evidence="3" id="KW-0812">Transmembrane</keyword>
<evidence type="ECO:0000259" key="4">
    <source>
        <dbReference type="Pfam" id="PF00892"/>
    </source>
</evidence>
<gene>
    <name evidence="5" type="ORF">B9T62_12350</name>
</gene>
<accession>A0A2Z2KN41</accession>
<feature type="transmembrane region" description="Helical" evidence="3">
    <location>
        <begin position="251"/>
        <end position="273"/>
    </location>
</feature>
<comment type="similarity">
    <text evidence="2">Belongs to the EamA transporter family.</text>
</comment>
<feature type="transmembrane region" description="Helical" evidence="3">
    <location>
        <begin position="124"/>
        <end position="142"/>
    </location>
</feature>
<dbReference type="PANTHER" id="PTHR22911">
    <property type="entry name" value="ACYL-MALONYL CONDENSING ENZYME-RELATED"/>
    <property type="match status" value="1"/>
</dbReference>
<dbReference type="GO" id="GO:0016020">
    <property type="term" value="C:membrane"/>
    <property type="evidence" value="ECO:0007669"/>
    <property type="project" value="InterPro"/>
</dbReference>
<feature type="transmembrane region" description="Helical" evidence="3">
    <location>
        <begin position="33"/>
        <end position="51"/>
    </location>
</feature>
<feature type="transmembrane region" description="Helical" evidence="3">
    <location>
        <begin position="7"/>
        <end position="27"/>
    </location>
</feature>
<dbReference type="Proteomes" id="UP000249890">
    <property type="component" value="Chromosome"/>
</dbReference>
<dbReference type="InterPro" id="IPR000620">
    <property type="entry name" value="EamA_dom"/>
</dbReference>
<dbReference type="RefSeq" id="WP_087915509.1">
    <property type="nucleotide sequence ID" value="NZ_CP021780.1"/>
</dbReference>
<evidence type="ECO:0000256" key="2">
    <source>
        <dbReference type="ARBA" id="ARBA00007362"/>
    </source>
</evidence>
<feature type="transmembrane region" description="Helical" evidence="3">
    <location>
        <begin position="154"/>
        <end position="174"/>
    </location>
</feature>
<feature type="transmembrane region" description="Helical" evidence="3">
    <location>
        <begin position="227"/>
        <end position="244"/>
    </location>
</feature>
<evidence type="ECO:0000256" key="1">
    <source>
        <dbReference type="ARBA" id="ARBA00004127"/>
    </source>
</evidence>
<dbReference type="EMBL" id="CP021780">
    <property type="protein sequence ID" value="ASA21501.1"/>
    <property type="molecule type" value="Genomic_DNA"/>
</dbReference>
<proteinExistence type="inferred from homology"/>
<dbReference type="Pfam" id="PF00892">
    <property type="entry name" value="EamA"/>
    <property type="match status" value="2"/>
</dbReference>
<sequence length="306" mass="33446">MENIKGKIYLLFAFALAGTSVVTGYILSEKLSSFTITAVSLGIVLLCLSPFYMGTTVETIRLLKTGDWKMLVLQAVFGIFLFRIFLLFGVNLTSTVEAGILTGATPAITSLLAFLFLKEPLSRNTVLGIGCTVTGIVLLQGVNLNTIDFSIHHLWGNVFILCAAASESVFNILSRKHRAQSSQLPIHPLVQTLLVSAIAFILSLLPAFFEHPLASLQAIGWKEWSALVWYGLIVTALAFVLFYAGLKRCDAYTTAAFSGMIPLTSMILSVFLLNEIVGYVQWIGGILIILSMLLISRVIRFSSRNV</sequence>
<name>A0A2Z2KN41_9BACL</name>
<keyword evidence="3" id="KW-1133">Transmembrane helix</keyword>
<keyword evidence="3" id="KW-0472">Membrane</keyword>
<keyword evidence="6" id="KW-1185">Reference proteome</keyword>
<dbReference type="InterPro" id="IPR037185">
    <property type="entry name" value="EmrE-like"/>
</dbReference>